<dbReference type="GO" id="GO:0016787">
    <property type="term" value="F:hydrolase activity"/>
    <property type="evidence" value="ECO:0007669"/>
    <property type="project" value="UniProtKB-KW"/>
</dbReference>
<proteinExistence type="predicted"/>
<evidence type="ECO:0000313" key="6">
    <source>
        <dbReference type="Proteomes" id="UP000265566"/>
    </source>
</evidence>
<gene>
    <name evidence="5" type="ORF">MtrunA17_Chr3g0123401</name>
</gene>
<sequence length="85" mass="9025">MGNKGGFLRYADGVDKLLLFFGTLGCIGDGIQTPLTMLVLGSLIDDYARGGSEHIVSIHNINKYALKLLGIALGVAFSAFIGKYC</sequence>
<keyword evidence="2 4" id="KW-1133">Transmembrane helix</keyword>
<dbReference type="GO" id="GO:0016020">
    <property type="term" value="C:membrane"/>
    <property type="evidence" value="ECO:0007669"/>
    <property type="project" value="InterPro"/>
</dbReference>
<keyword evidence="3 4" id="KW-0472">Membrane</keyword>
<feature type="transmembrane region" description="Helical" evidence="4">
    <location>
        <begin position="64"/>
        <end position="82"/>
    </location>
</feature>
<protein>
    <submittedName>
        <fullName evidence="5">Putative xenobiotic-transporting ATPase</fullName>
        <ecNumber evidence="5">3.6.3.44</ecNumber>
    </submittedName>
</protein>
<organism evidence="5 6">
    <name type="scientific">Medicago truncatula</name>
    <name type="common">Barrel medic</name>
    <name type="synonym">Medicago tribuloides</name>
    <dbReference type="NCBI Taxonomy" id="3880"/>
    <lineage>
        <taxon>Eukaryota</taxon>
        <taxon>Viridiplantae</taxon>
        <taxon>Streptophyta</taxon>
        <taxon>Embryophyta</taxon>
        <taxon>Tracheophyta</taxon>
        <taxon>Spermatophyta</taxon>
        <taxon>Magnoliopsida</taxon>
        <taxon>eudicotyledons</taxon>
        <taxon>Gunneridae</taxon>
        <taxon>Pentapetalae</taxon>
        <taxon>rosids</taxon>
        <taxon>fabids</taxon>
        <taxon>Fabales</taxon>
        <taxon>Fabaceae</taxon>
        <taxon>Papilionoideae</taxon>
        <taxon>50 kb inversion clade</taxon>
        <taxon>NPAAA clade</taxon>
        <taxon>Hologalegina</taxon>
        <taxon>IRL clade</taxon>
        <taxon>Trifolieae</taxon>
        <taxon>Medicago</taxon>
    </lineage>
</organism>
<evidence type="ECO:0000256" key="4">
    <source>
        <dbReference type="SAM" id="Phobius"/>
    </source>
</evidence>
<dbReference type="EC" id="3.6.3.44" evidence="5"/>
<dbReference type="Gramene" id="rna17770">
    <property type="protein sequence ID" value="RHN69320.1"/>
    <property type="gene ID" value="gene17770"/>
</dbReference>
<dbReference type="GO" id="GO:0005524">
    <property type="term" value="F:ATP binding"/>
    <property type="evidence" value="ECO:0007669"/>
    <property type="project" value="InterPro"/>
</dbReference>
<evidence type="ECO:0000256" key="3">
    <source>
        <dbReference type="ARBA" id="ARBA00023136"/>
    </source>
</evidence>
<evidence type="ECO:0000256" key="2">
    <source>
        <dbReference type="ARBA" id="ARBA00022989"/>
    </source>
</evidence>
<dbReference type="Proteomes" id="UP000265566">
    <property type="component" value="Chromosome 3"/>
</dbReference>
<accession>A0A396IV69</accession>
<dbReference type="Gene3D" id="1.20.1560.10">
    <property type="entry name" value="ABC transporter type 1, transmembrane domain"/>
    <property type="match status" value="1"/>
</dbReference>
<dbReference type="EMBL" id="PSQE01000003">
    <property type="protein sequence ID" value="RHN69320.1"/>
    <property type="molecule type" value="Genomic_DNA"/>
</dbReference>
<keyword evidence="5" id="KW-0378">Hydrolase</keyword>
<keyword evidence="1 4" id="KW-0812">Transmembrane</keyword>
<name>A0A396IV69_MEDTR</name>
<dbReference type="InterPro" id="IPR036640">
    <property type="entry name" value="ABC1_TM_sf"/>
</dbReference>
<dbReference type="SUPFAM" id="SSF90123">
    <property type="entry name" value="ABC transporter transmembrane region"/>
    <property type="match status" value="1"/>
</dbReference>
<dbReference type="AlphaFoldDB" id="A0A396IV69"/>
<comment type="caution">
    <text evidence="5">The sequence shown here is derived from an EMBL/GenBank/DDBJ whole genome shotgun (WGS) entry which is preliminary data.</text>
</comment>
<evidence type="ECO:0000313" key="5">
    <source>
        <dbReference type="EMBL" id="RHN69320.1"/>
    </source>
</evidence>
<evidence type="ECO:0000256" key="1">
    <source>
        <dbReference type="ARBA" id="ARBA00022692"/>
    </source>
</evidence>
<dbReference type="OMA" id="SCSPLIM"/>
<reference evidence="6" key="1">
    <citation type="journal article" date="2018" name="Nat. Plants">
        <title>Whole-genome landscape of Medicago truncatula symbiotic genes.</title>
        <authorList>
            <person name="Pecrix Y."/>
            <person name="Staton S.E."/>
            <person name="Sallet E."/>
            <person name="Lelandais-Briere C."/>
            <person name="Moreau S."/>
            <person name="Carrere S."/>
            <person name="Blein T."/>
            <person name="Jardinaud M.F."/>
            <person name="Latrasse D."/>
            <person name="Zouine M."/>
            <person name="Zahm M."/>
            <person name="Kreplak J."/>
            <person name="Mayjonade B."/>
            <person name="Satge C."/>
            <person name="Perez M."/>
            <person name="Cauet S."/>
            <person name="Marande W."/>
            <person name="Chantry-Darmon C."/>
            <person name="Lopez-Roques C."/>
            <person name="Bouchez O."/>
            <person name="Berard A."/>
            <person name="Debelle F."/>
            <person name="Munos S."/>
            <person name="Bendahmane A."/>
            <person name="Berges H."/>
            <person name="Niebel A."/>
            <person name="Buitink J."/>
            <person name="Frugier F."/>
            <person name="Benhamed M."/>
            <person name="Crespi M."/>
            <person name="Gouzy J."/>
            <person name="Gamas P."/>
        </authorList>
    </citation>
    <scope>NUCLEOTIDE SEQUENCE [LARGE SCALE GENOMIC DNA]</scope>
    <source>
        <strain evidence="6">cv. Jemalong A17</strain>
    </source>
</reference>